<evidence type="ECO:0000313" key="1">
    <source>
        <dbReference type="EMBL" id="RTJ97269.1"/>
    </source>
</evidence>
<dbReference type="AlphaFoldDB" id="A0A431FUU8"/>
<dbReference type="Proteomes" id="UP000286791">
    <property type="component" value="Unassembled WGS sequence"/>
</dbReference>
<sequence>MITLSSFNRYFENNPLQTLTKIRDESIENGNPELTK</sequence>
<protein>
    <submittedName>
        <fullName evidence="1">Uncharacterized protein</fullName>
    </submittedName>
</protein>
<accession>A0A431FUU8</accession>
<dbReference type="EMBL" id="PRCE01000193">
    <property type="protein sequence ID" value="RTJ97269.1"/>
    <property type="molecule type" value="Genomic_DNA"/>
</dbReference>
<proteinExistence type="predicted"/>
<evidence type="ECO:0000313" key="2">
    <source>
        <dbReference type="Proteomes" id="UP000286791"/>
    </source>
</evidence>
<organism evidence="1 2">
    <name type="scientific">Campylobacter jejuni</name>
    <dbReference type="NCBI Taxonomy" id="197"/>
    <lineage>
        <taxon>Bacteria</taxon>
        <taxon>Pseudomonadati</taxon>
        <taxon>Campylobacterota</taxon>
        <taxon>Epsilonproteobacteria</taxon>
        <taxon>Campylobacterales</taxon>
        <taxon>Campylobacteraceae</taxon>
        <taxon>Campylobacter</taxon>
    </lineage>
</organism>
<comment type="caution">
    <text evidence="1">The sequence shown here is derived from an EMBL/GenBank/DDBJ whole genome shotgun (WGS) entry which is preliminary data.</text>
</comment>
<name>A0A431FUU8_CAMJU</name>
<feature type="non-terminal residue" evidence="1">
    <location>
        <position position="36"/>
    </location>
</feature>
<reference evidence="1 2" key="1">
    <citation type="journal article" date="2019" name="Appl. Environ. Microbiol.">
        <title>Population genetics and characterization of Campylobacter jejuni isolates in western jackdaws and game birds in Finland.</title>
        <authorList>
            <person name="Kovanen S."/>
            <person name="Rossi M."/>
            <person name="Pohja-Mykra M."/>
            <person name="Nieminen T."/>
            <person name="Raunio-Saarnisto M."/>
            <person name="Sauvala M."/>
            <person name="Fredriksson-Ahomaa M."/>
            <person name="Hanninen M.L."/>
            <person name="Kivisto R."/>
        </authorList>
    </citation>
    <scope>NUCLEOTIDE SEQUENCE [LARGE SCALE GENOMIC DNA]</scope>
    <source>
        <strain evidence="1 2">CB304</strain>
    </source>
</reference>
<gene>
    <name evidence="1" type="ORF">C3H48_10085</name>
</gene>